<keyword evidence="2" id="KW-1185">Reference proteome</keyword>
<gene>
    <name evidence="1" type="ORF">KVG88_19165</name>
</gene>
<dbReference type="Pfam" id="PF05069">
    <property type="entry name" value="Phage_tail_S"/>
    <property type="match status" value="1"/>
</dbReference>
<dbReference type="Proteomes" id="UP001049200">
    <property type="component" value="Unassembled WGS sequence"/>
</dbReference>
<reference evidence="1" key="1">
    <citation type="submission" date="2021-06" db="EMBL/GenBank/DDBJ databases">
        <title>Updating the genus Pseudomonas: Description of 43 new species and partition of the Pseudomonas putida group.</title>
        <authorList>
            <person name="Girard L."/>
            <person name="Lood C."/>
            <person name="Vandamme P."/>
            <person name="Rokni-Zadeh H."/>
            <person name="Van Noort V."/>
            <person name="Hofte M."/>
            <person name="Lavigne R."/>
            <person name="De Mot R."/>
        </authorList>
    </citation>
    <scope>NUCLEOTIDE SEQUENCE</scope>
    <source>
        <strain evidence="1">SWRI74</strain>
    </source>
</reference>
<proteinExistence type="predicted"/>
<organism evidence="1 2">
    <name type="scientific">Pseudomonas azerbaijanoccidentalis</name>
    <dbReference type="NCBI Taxonomy" id="2842347"/>
    <lineage>
        <taxon>Bacteria</taxon>
        <taxon>Pseudomonadati</taxon>
        <taxon>Pseudomonadota</taxon>
        <taxon>Gammaproteobacteria</taxon>
        <taxon>Pseudomonadales</taxon>
        <taxon>Pseudomonadaceae</taxon>
        <taxon>Pseudomonas</taxon>
    </lineage>
</organism>
<dbReference type="RefSeq" id="WP_217872423.1">
    <property type="nucleotide sequence ID" value="NZ_JAHSTU010000005.1"/>
</dbReference>
<evidence type="ECO:0000313" key="1">
    <source>
        <dbReference type="EMBL" id="MBV4522184.1"/>
    </source>
</evidence>
<name>A0ABS6QTD2_9PSED</name>
<sequence length="187" mass="20754">MAGAMLEVTLDQSQLGKVLDNLAERLGNLTTPLNDIAEYLHQSTDDRFRQQVAPDGSPWAPLSPSTLARKKGNKILRDKGTLQDTLRHSVSNNELAFGTDRPYGAIHQFGGKVEHAARSQQVYFRQGKDGSVGNRFVKKSKSNFSQWVTRGAHDSEIKARPYLGLSSEDNIEILAIIQDYLLESVSE</sequence>
<dbReference type="EMBL" id="JAHSTU010000005">
    <property type="protein sequence ID" value="MBV4522184.1"/>
    <property type="molecule type" value="Genomic_DNA"/>
</dbReference>
<dbReference type="NCBIfam" id="TIGR01635">
    <property type="entry name" value="tail_comp_S"/>
    <property type="match status" value="1"/>
</dbReference>
<protein>
    <submittedName>
        <fullName evidence="1">Phage virion morphogenesis protein</fullName>
    </submittedName>
</protein>
<evidence type="ECO:0000313" key="2">
    <source>
        <dbReference type="Proteomes" id="UP001049200"/>
    </source>
</evidence>
<dbReference type="InterPro" id="IPR006522">
    <property type="entry name" value="Phage_virion_morphogenesis"/>
</dbReference>
<accession>A0ABS6QTD2</accession>
<comment type="caution">
    <text evidence="1">The sequence shown here is derived from an EMBL/GenBank/DDBJ whole genome shotgun (WGS) entry which is preliminary data.</text>
</comment>